<protein>
    <submittedName>
        <fullName evidence="10">GCP_C_terminal domain-containing protein</fullName>
    </submittedName>
</protein>
<reference evidence="10" key="2">
    <citation type="submission" date="2018-12" db="UniProtKB">
        <authorList>
            <consortium name="WormBaseParasite"/>
        </authorList>
    </citation>
    <scope>IDENTIFICATION</scope>
    <source>
        <strain evidence="10">Puerto Rican</strain>
    </source>
</reference>
<dbReference type="InterPro" id="IPR040457">
    <property type="entry name" value="GCP_C"/>
</dbReference>
<proteinExistence type="inferred from homology"/>
<dbReference type="ExpressionAtlas" id="A0A3Q0KSM5">
    <property type="expression patterns" value="baseline"/>
</dbReference>
<dbReference type="GO" id="GO:0051225">
    <property type="term" value="P:spindle assembly"/>
    <property type="evidence" value="ECO:0007669"/>
    <property type="project" value="TreeGrafter"/>
</dbReference>
<dbReference type="AlphaFoldDB" id="A0A3Q0KSM5"/>
<dbReference type="PANTHER" id="PTHR19302:SF70">
    <property type="entry name" value="GAMMA-TUBULIN COMPLEX COMPONENT 6"/>
    <property type="match status" value="1"/>
</dbReference>
<evidence type="ECO:0000259" key="8">
    <source>
        <dbReference type="Pfam" id="PF04130"/>
    </source>
</evidence>
<evidence type="ECO:0000256" key="2">
    <source>
        <dbReference type="ARBA" id="ARBA00010337"/>
    </source>
</evidence>
<keyword evidence="9" id="KW-1185">Reference proteome</keyword>
<dbReference type="InterPro" id="IPR007259">
    <property type="entry name" value="GCP"/>
</dbReference>
<dbReference type="Proteomes" id="UP000008854">
    <property type="component" value="Unassembled WGS sequence"/>
</dbReference>
<dbReference type="GO" id="GO:0007020">
    <property type="term" value="P:microtubule nucleation"/>
    <property type="evidence" value="ECO:0007669"/>
    <property type="project" value="InterPro"/>
</dbReference>
<dbReference type="GO" id="GO:0000930">
    <property type="term" value="C:gamma-tubulin complex"/>
    <property type="evidence" value="ECO:0007669"/>
    <property type="project" value="TreeGrafter"/>
</dbReference>
<evidence type="ECO:0000256" key="4">
    <source>
        <dbReference type="ARBA" id="ARBA00022701"/>
    </source>
</evidence>
<dbReference type="STRING" id="6183.A0A3Q0KSM5"/>
<evidence type="ECO:0000256" key="3">
    <source>
        <dbReference type="ARBA" id="ARBA00022490"/>
    </source>
</evidence>
<evidence type="ECO:0000256" key="6">
    <source>
        <dbReference type="SAM" id="Coils"/>
    </source>
</evidence>
<name>A0A3Q0KSM5_SCHMA</name>
<dbReference type="GO" id="GO:0000922">
    <property type="term" value="C:spindle pole"/>
    <property type="evidence" value="ECO:0007669"/>
    <property type="project" value="InterPro"/>
</dbReference>
<comment type="similarity">
    <text evidence="2">Belongs to the TUBGCP family.</text>
</comment>
<keyword evidence="3" id="KW-0963">Cytoplasm</keyword>
<feature type="coiled-coil region" evidence="6">
    <location>
        <begin position="796"/>
        <end position="866"/>
    </location>
</feature>
<dbReference type="InParanoid" id="A0A3Q0KSM5"/>
<evidence type="ECO:0000313" key="10">
    <source>
        <dbReference type="WBParaSite" id="Smp_169820.1"/>
    </source>
</evidence>
<dbReference type="Gene3D" id="1.20.120.1900">
    <property type="entry name" value="Gamma-tubulin complex, C-terminal domain"/>
    <property type="match status" value="1"/>
</dbReference>
<dbReference type="WBParaSite" id="Smp_169820.1">
    <property type="protein sequence ID" value="Smp_169820.1"/>
    <property type="gene ID" value="Smp_169820"/>
</dbReference>
<feature type="region of interest" description="Disordered" evidence="7">
    <location>
        <begin position="901"/>
        <end position="923"/>
    </location>
</feature>
<evidence type="ECO:0000256" key="1">
    <source>
        <dbReference type="ARBA" id="ARBA00004245"/>
    </source>
</evidence>
<keyword evidence="4" id="KW-0493">Microtubule</keyword>
<keyword evidence="6" id="KW-0175">Coiled coil</keyword>
<evidence type="ECO:0000256" key="7">
    <source>
        <dbReference type="SAM" id="MobiDB-lite"/>
    </source>
</evidence>
<dbReference type="GO" id="GO:0051011">
    <property type="term" value="F:microtubule minus-end binding"/>
    <property type="evidence" value="ECO:0007669"/>
    <property type="project" value="TreeGrafter"/>
</dbReference>
<accession>A0A3Q0KSM5</accession>
<dbReference type="GO" id="GO:0005874">
    <property type="term" value="C:microtubule"/>
    <property type="evidence" value="ECO:0007669"/>
    <property type="project" value="UniProtKB-KW"/>
</dbReference>
<dbReference type="Pfam" id="PF04130">
    <property type="entry name" value="GCP_C_terminal"/>
    <property type="match status" value="1"/>
</dbReference>
<dbReference type="GO" id="GO:0043015">
    <property type="term" value="F:gamma-tubulin binding"/>
    <property type="evidence" value="ECO:0007669"/>
    <property type="project" value="InterPro"/>
</dbReference>
<organism evidence="9 10">
    <name type="scientific">Schistosoma mansoni</name>
    <name type="common">Blood fluke</name>
    <dbReference type="NCBI Taxonomy" id="6183"/>
    <lineage>
        <taxon>Eukaryota</taxon>
        <taxon>Metazoa</taxon>
        <taxon>Spiralia</taxon>
        <taxon>Lophotrochozoa</taxon>
        <taxon>Platyhelminthes</taxon>
        <taxon>Trematoda</taxon>
        <taxon>Digenea</taxon>
        <taxon>Strigeidida</taxon>
        <taxon>Schistosomatoidea</taxon>
        <taxon>Schistosomatidae</taxon>
        <taxon>Schistosoma</taxon>
    </lineage>
</organism>
<dbReference type="GO" id="GO:0000278">
    <property type="term" value="P:mitotic cell cycle"/>
    <property type="evidence" value="ECO:0007669"/>
    <property type="project" value="TreeGrafter"/>
</dbReference>
<dbReference type="GO" id="GO:0031122">
    <property type="term" value="P:cytoplasmic microtubule organization"/>
    <property type="evidence" value="ECO:0007669"/>
    <property type="project" value="TreeGrafter"/>
</dbReference>
<feature type="domain" description="Gamma tubulin complex component C-terminal" evidence="8">
    <location>
        <begin position="1189"/>
        <end position="1640"/>
    </location>
</feature>
<dbReference type="InterPro" id="IPR042241">
    <property type="entry name" value="GCP_C_sf"/>
</dbReference>
<comment type="subcellular location">
    <subcellularLocation>
        <location evidence="1">Cytoplasm</location>
        <location evidence="1">Cytoskeleton</location>
    </subcellularLocation>
</comment>
<sequence length="1650" mass="188800">MSVYDSSVFSFIGSLISKSTSRLTVHGLSNNRLERILRIQSYDLNFIFQKGPHKYSSGKVFSPRNDIFKKLHEIIKFELKKSGNDKQARRLDGLVNTLPEIQEFTSHLIFIYLIANRACKSLGDSEMYDHCETYLNPESSVSYSKLTGLSDFGCASPFSSVKAQHLSTASANTYTSPLGNIAFSNHCTPGLLLKTIRSTAYSNNMFSIDPTGVPSGIHLNNNWMRFDVPKASRCPTISSDADCTRPLSRALDEDEGYCESSVRTDYRLLNNEDIENTILRLFSQYSTAIGQMLVNEIFYSSFEPYFKEILSDKTLLANKTLDIILPLVSPSHIQKFSWESRGIGCLNKELPYLSETGPISAEAVLAAKKSRFGFLSSSSEAEEAQSNVKLRSTTIKSTLRYNDNFLHDLLVMRIGIQSDRFQFLGTSRPSQNENVKHSFFYPLTGHFLWVPHKCDPIMLGVSSHCLSHFVTDHIKAGTKYRQLCWFAHHSISLIPTCESDKSIWLGQIWACFIQGLKTWLRTYENSVYSVLSKLSNMSESGLLLITESLHYLSKQIEFVSDLCMLNYDQSDVSTYPLTKLHGIALLAYLMSKTDGSMSHGCEPIVRLLFKEAARPFIKFLEVFALDGIYDDIGNEFSLIVSSEHLFKQDGSFWTESFHFSTYDQILNIDIGTEKLIRASLSQLLPSGFKEEILCCAKSVLLLRSICPKHFLFQTRSKFPTLCFLETIEEMSDYNDAFKKYQKLLQNTAYEHTATRKQKISQMIIERQNFLKYVSQVQSSRVSAIEAKRRERLEAYLTKQQTEFADLKLAAENAAKQRQEAIEAEKKADQMLLESVSMSDKYRDEVIAEAKAELEAFYTNLMQQADERRLSLEKHIKNDQTLIEALEPNAIKALEFKTNRFAPMGKDKGDENSNNEKSPVKITPNISNQSSKMCIVSSEMIQQENTDHQPELQCHTVQNERDKNLVKPDNLLSDDPLTILRIKFRQRNKDGCIFQDQISEIIYGVHEKCSDTKSNEPKFTKSVETNNLNTVTSIESFRERNTFGHSSDSTIQHILYGKGFGPSSRPSVWEAEREKEDAVRLATELPELDAVTFYKEVLEFSENTSSVKPFTKEFPSLDRNCCLPMSSIFKNHDSSIQSSNELEKLFENSIGSLSMPLSVLINRSLIWPLSIHMKHVNSTLCNYFIFDLRLCDHFYCLYETYFLNNGSFARPLLNALFHKASGTVYDRANIFDTYYLQQLLKSVSSEMSNQQLLSNFNYDLNNYDNHDNITINSPLLNTTNLIKNYLDLISLSSISKTKLLSTVDSLNNDFNIKSNHSITDNSSSIIDQYEYISFKNLYLMYNAPWPINLCFNVNIIEKYNCIFQRLIECQFALWALNSCVIQLRNDRNYCLNHLLNLRNTSSSSISTSSSSPSPSSFIALSDQLSNTFHCIHLWLYELHQVIHALNMHLSNHINVCWSKFIKYLGLSNTFYNFMSESNSFKMHKHVIENVINNEEFTKSEQINNLNVLFNVHENYLDEILSGLLLDVSDNELNTLFQGLLTCAHQFHRALLTGRWIVRSSHHQFSDIDGTQQQLLNNERIEHTEWRQLYAVHASFRSYSQFLRRRVNRLLVHDTTNGGSSVRSARSKLAQLTIIFGLNDFYTSTNAELNII</sequence>
<evidence type="ECO:0000256" key="5">
    <source>
        <dbReference type="ARBA" id="ARBA00023212"/>
    </source>
</evidence>
<keyword evidence="5" id="KW-0206">Cytoskeleton</keyword>
<evidence type="ECO:0000313" key="9">
    <source>
        <dbReference type="Proteomes" id="UP000008854"/>
    </source>
</evidence>
<dbReference type="GO" id="GO:0051321">
    <property type="term" value="P:meiotic cell cycle"/>
    <property type="evidence" value="ECO:0007669"/>
    <property type="project" value="TreeGrafter"/>
</dbReference>
<reference evidence="9" key="1">
    <citation type="journal article" date="2012" name="PLoS Negl. Trop. Dis.">
        <title>A systematically improved high quality genome and transcriptome of the human blood fluke Schistosoma mansoni.</title>
        <authorList>
            <person name="Protasio A.V."/>
            <person name="Tsai I.J."/>
            <person name="Babbage A."/>
            <person name="Nichol S."/>
            <person name="Hunt M."/>
            <person name="Aslett M.A."/>
            <person name="De Silva N."/>
            <person name="Velarde G.S."/>
            <person name="Anderson T.J."/>
            <person name="Clark R.C."/>
            <person name="Davidson C."/>
            <person name="Dillon G.P."/>
            <person name="Holroyd N.E."/>
            <person name="LoVerde P.T."/>
            <person name="Lloyd C."/>
            <person name="McQuillan J."/>
            <person name="Oliveira G."/>
            <person name="Otto T.D."/>
            <person name="Parker-Manuel S.J."/>
            <person name="Quail M.A."/>
            <person name="Wilson R.A."/>
            <person name="Zerlotini A."/>
            <person name="Dunne D.W."/>
            <person name="Berriman M."/>
        </authorList>
    </citation>
    <scope>NUCLEOTIDE SEQUENCE [LARGE SCALE GENOMIC DNA]</scope>
    <source>
        <strain evidence="9">Puerto Rican</strain>
    </source>
</reference>
<dbReference type="PANTHER" id="PTHR19302">
    <property type="entry name" value="GAMMA TUBULIN COMPLEX PROTEIN"/>
    <property type="match status" value="1"/>
</dbReference>